<dbReference type="GeneID" id="26622733"/>
<gene>
    <name evidence="2" type="ORF">Pm5461_185</name>
</gene>
<comment type="subunit">
    <text evidence="1">Monomer. Interacts with the major capsid protein; one hoc molecule associates with each hexamer facet.</text>
</comment>
<keyword evidence="1" id="KW-0946">Virion</keyword>
<dbReference type="EMBL" id="KP890823">
    <property type="protein sequence ID" value="AKA62051.1"/>
    <property type="molecule type" value="Genomic_DNA"/>
</dbReference>
<proteinExistence type="inferred from homology"/>
<feature type="region of interest" description="Interaction with the major capsid protein" evidence="1">
    <location>
        <begin position="341"/>
        <end position="345"/>
    </location>
</feature>
<dbReference type="GO" id="GO:0098021">
    <property type="term" value="C:viral capsid, decoration"/>
    <property type="evidence" value="ECO:0007669"/>
    <property type="project" value="UniProtKB-UniRule"/>
</dbReference>
<evidence type="ECO:0000313" key="2">
    <source>
        <dbReference type="EMBL" id="AKA62051.1"/>
    </source>
</evidence>
<evidence type="ECO:0000256" key="1">
    <source>
        <dbReference type="HAMAP-Rule" id="MF_04116"/>
    </source>
</evidence>
<dbReference type="InterPro" id="IPR038998">
    <property type="entry name" value="HOC"/>
</dbReference>
<sequence length="359" mass="39976">MPTLNISPTNPSITLGQTQKFTAEILDPIPESVTTYKWFVDGELDDTSSTETFSLTPNTIGEKIIKVESTSTGSEEPVVLTDETTLTIKKKTMNPIVNIEVDKSTTEVGNTVKFTVKIEGAPEGSTTKYLWDSGETEESINVVTTEVGNLKKECTVTISHSDYDTKEINASSTVDVTAKTMDDVILDIVITPDKVKVGEDYEVEAIVTGGPSDKSIKYKWNTGQESSKFTITAKDIGIIKYECTITVDAKDYLSFSTKSSHSVSIEKAPEEPEIACRYIHPLDHRKSAYLWVGYWVLEEIEKAVEEGIDWKKPNNTDLKYKCDLQTLALMLETYPNIEVQESRNGYILSKEDIENGVIY</sequence>
<comment type="similarity">
    <text evidence="1">Belongs to the Tevenvirinae Hoc family.</text>
</comment>
<dbReference type="RefSeq" id="YP_009195607.1">
    <property type="nucleotide sequence ID" value="NC_028762.1"/>
</dbReference>
<comment type="function">
    <text evidence="1">Capsid decoration protein that binds as a monomer at the center of each major capsid protein hexamer once maturation and expension of the capsid has occured. It only has a marginal effect on head stability. Dispensable for the head morphogenesis and phage infection.</text>
</comment>
<dbReference type="OrthoDB" id="6682at10239"/>
<protein>
    <recommendedName>
        <fullName evidence="1">Highly immunogenic outer capsid protein</fullName>
        <shortName evidence="1">Hoc</shortName>
    </recommendedName>
</protein>
<dbReference type="HAMAP" id="MF_04116">
    <property type="entry name" value="HOC_T4"/>
    <property type="match status" value="1"/>
</dbReference>
<organism evidence="2 3">
    <name type="scientific">Proteus phage vB_PmiM_Pm5461</name>
    <dbReference type="NCBI Taxonomy" id="1636250"/>
    <lineage>
        <taxon>Viruses</taxon>
        <taxon>Duplodnaviria</taxon>
        <taxon>Heunggongvirae</taxon>
        <taxon>Uroviricota</taxon>
        <taxon>Caudoviricetes</taxon>
        <taxon>Pantevenvirales</taxon>
        <taxon>Straboviridae</taxon>
        <taxon>Bragavirus</taxon>
        <taxon>Bragavirus pm5461</taxon>
    </lineage>
</organism>
<dbReference type="Proteomes" id="UP000202749">
    <property type="component" value="Segment"/>
</dbReference>
<keyword evidence="3" id="KW-1185">Reference proteome</keyword>
<accession>A0A0G2SSL5</accession>
<name>A0A0G2SSL5_9CAUD</name>
<comment type="subcellular location">
    <subcellularLocation>
        <location evidence="1">Virion</location>
    </subcellularLocation>
</comment>
<dbReference type="KEGG" id="vg:26622733"/>
<evidence type="ECO:0000313" key="3">
    <source>
        <dbReference type="Proteomes" id="UP000202749"/>
    </source>
</evidence>
<reference evidence="2 3" key="1">
    <citation type="submission" date="2015-03" db="EMBL/GenBank/DDBJ databases">
        <authorList>
            <person name="Melo L.D.R."/>
            <person name="Veiga P."/>
            <person name="Cerca N."/>
            <person name="Kropinski A.M."/>
            <person name="Azeredo J."/>
            <person name="Almeida C."/>
            <person name="Sillankorva S."/>
        </authorList>
    </citation>
    <scope>NUCLEOTIDE SEQUENCE [LARGE SCALE GENOMIC DNA]</scope>
</reference>
<keyword evidence="1" id="KW-0167">Capsid protein</keyword>